<keyword evidence="2" id="KW-0812">Transmembrane</keyword>
<evidence type="ECO:0000256" key="1">
    <source>
        <dbReference type="SAM" id="MobiDB-lite"/>
    </source>
</evidence>
<accession>F4S5B7</accession>
<proteinExistence type="predicted"/>
<dbReference type="KEGG" id="mlr:MELLADRAFT_93806"/>
<feature type="transmembrane region" description="Helical" evidence="2">
    <location>
        <begin position="294"/>
        <end position="314"/>
    </location>
</feature>
<feature type="transmembrane region" description="Helical" evidence="2">
    <location>
        <begin position="94"/>
        <end position="116"/>
    </location>
</feature>
<dbReference type="HOGENOM" id="CLU_660700_0_0_1"/>
<evidence type="ECO:0000313" key="4">
    <source>
        <dbReference type="Proteomes" id="UP000001072"/>
    </source>
</evidence>
<evidence type="ECO:0000313" key="3">
    <source>
        <dbReference type="EMBL" id="EGG00139.1"/>
    </source>
</evidence>
<feature type="compositionally biased region" description="Pro residues" evidence="1">
    <location>
        <begin position="391"/>
        <end position="402"/>
    </location>
</feature>
<feature type="transmembrane region" description="Helical" evidence="2">
    <location>
        <begin position="14"/>
        <end position="33"/>
    </location>
</feature>
<evidence type="ECO:0000256" key="2">
    <source>
        <dbReference type="SAM" id="Phobius"/>
    </source>
</evidence>
<keyword evidence="2" id="KW-0472">Membrane</keyword>
<reference evidence="4" key="1">
    <citation type="journal article" date="2011" name="Proc. Natl. Acad. Sci. U.S.A.">
        <title>Obligate biotrophy features unraveled by the genomic analysis of rust fungi.</title>
        <authorList>
            <person name="Duplessis S."/>
            <person name="Cuomo C.A."/>
            <person name="Lin Y.-C."/>
            <person name="Aerts A."/>
            <person name="Tisserant E."/>
            <person name="Veneault-Fourrey C."/>
            <person name="Joly D.L."/>
            <person name="Hacquard S."/>
            <person name="Amselem J."/>
            <person name="Cantarel B.L."/>
            <person name="Chiu R."/>
            <person name="Coutinho P.M."/>
            <person name="Feau N."/>
            <person name="Field M."/>
            <person name="Frey P."/>
            <person name="Gelhaye E."/>
            <person name="Goldberg J."/>
            <person name="Grabherr M.G."/>
            <person name="Kodira C.D."/>
            <person name="Kohler A."/>
            <person name="Kuees U."/>
            <person name="Lindquist E.A."/>
            <person name="Lucas S.M."/>
            <person name="Mago R."/>
            <person name="Mauceli E."/>
            <person name="Morin E."/>
            <person name="Murat C."/>
            <person name="Pangilinan J.L."/>
            <person name="Park R."/>
            <person name="Pearson M."/>
            <person name="Quesneville H."/>
            <person name="Rouhier N."/>
            <person name="Sakthikumar S."/>
            <person name="Salamov A.A."/>
            <person name="Schmutz J."/>
            <person name="Selles B."/>
            <person name="Shapiro H."/>
            <person name="Tanguay P."/>
            <person name="Tuskan G.A."/>
            <person name="Henrissat B."/>
            <person name="Van de Peer Y."/>
            <person name="Rouze P."/>
            <person name="Ellis J.G."/>
            <person name="Dodds P.N."/>
            <person name="Schein J.E."/>
            <person name="Zhong S."/>
            <person name="Hamelin R.C."/>
            <person name="Grigoriev I.V."/>
            <person name="Szabo L.J."/>
            <person name="Martin F."/>
        </authorList>
    </citation>
    <scope>NUCLEOTIDE SEQUENCE [LARGE SCALE GENOMIC DNA]</scope>
    <source>
        <strain evidence="4">98AG31 / pathotype 3-4-7</strain>
    </source>
</reference>
<gene>
    <name evidence="3" type="ORF">MELLADRAFT_93806</name>
</gene>
<sequence length="416" mass="47480">MPGGRPFVLVLQKVFWGIAILFIGALLGAIVQGNKHRHPVLFAFLITAWLSSWVSLMPLMGGIWDIAKPVPVTRSNLPAGPHLRLCQANAMLVAYFWMAIPGFAFAFSGEVLRIIWDISRITRMDKRTSSASTLIELPCGLEKRHKKLVNWHRIFTEALMVADRLILSEYFLVAIPLLTSLPAPFITARAFYRHEWKTVHADQFTCMALGEDTQTKVSLVMMCHFAPATIFGFAAVISYLFFRRRTRSFIRSKLHTRLLLRLVSLSVLSALGALVYLILRIGPTGYRTTLSRSYGWVLPMYMITFPLIGASFFVDSDILTVWRSWLNIWRPSLPPSKPQPKTKTQKSLSHLEISLPMRPCKSFTERKSYYEINSPISVYSDYERYQSPERTLPPRPPPPPPHLRLIDLRMPTSYIS</sequence>
<feature type="transmembrane region" description="Helical" evidence="2">
    <location>
        <begin position="170"/>
        <end position="192"/>
    </location>
</feature>
<dbReference type="VEuPathDB" id="FungiDB:MELLADRAFT_93806"/>
<keyword evidence="4" id="KW-1185">Reference proteome</keyword>
<dbReference type="Proteomes" id="UP000001072">
    <property type="component" value="Unassembled WGS sequence"/>
</dbReference>
<keyword evidence="2" id="KW-1133">Transmembrane helix</keyword>
<feature type="transmembrane region" description="Helical" evidence="2">
    <location>
        <begin position="219"/>
        <end position="242"/>
    </location>
</feature>
<dbReference type="InParanoid" id="F4S5B7"/>
<feature type="transmembrane region" description="Helical" evidence="2">
    <location>
        <begin position="262"/>
        <end position="282"/>
    </location>
</feature>
<protein>
    <submittedName>
        <fullName evidence="3">Uncharacterized protein</fullName>
    </submittedName>
</protein>
<name>F4S5B7_MELLP</name>
<feature type="transmembrane region" description="Helical" evidence="2">
    <location>
        <begin position="40"/>
        <end position="64"/>
    </location>
</feature>
<dbReference type="RefSeq" id="XP_007416542.1">
    <property type="nucleotide sequence ID" value="XM_007416480.1"/>
</dbReference>
<feature type="region of interest" description="Disordered" evidence="1">
    <location>
        <begin position="384"/>
        <end position="403"/>
    </location>
</feature>
<dbReference type="OrthoDB" id="2497823at2759"/>
<dbReference type="GeneID" id="18936694"/>
<organism evidence="4">
    <name type="scientific">Melampsora larici-populina (strain 98AG31 / pathotype 3-4-7)</name>
    <name type="common">Poplar leaf rust fungus</name>
    <dbReference type="NCBI Taxonomy" id="747676"/>
    <lineage>
        <taxon>Eukaryota</taxon>
        <taxon>Fungi</taxon>
        <taxon>Dikarya</taxon>
        <taxon>Basidiomycota</taxon>
        <taxon>Pucciniomycotina</taxon>
        <taxon>Pucciniomycetes</taxon>
        <taxon>Pucciniales</taxon>
        <taxon>Melampsoraceae</taxon>
        <taxon>Melampsora</taxon>
    </lineage>
</organism>
<dbReference type="AlphaFoldDB" id="F4S5B7"/>
<dbReference type="EMBL" id="GL883150">
    <property type="protein sequence ID" value="EGG00139.1"/>
    <property type="molecule type" value="Genomic_DNA"/>
</dbReference>